<evidence type="ECO:0000256" key="12">
    <source>
        <dbReference type="ARBA" id="ARBA00034617"/>
    </source>
</evidence>
<evidence type="ECO:0000259" key="16">
    <source>
        <dbReference type="PROSITE" id="PS51198"/>
    </source>
</evidence>
<keyword evidence="5 15" id="KW-0378">Hydrolase</keyword>
<dbReference type="InterPro" id="IPR011604">
    <property type="entry name" value="PDDEXK-like_dom_sf"/>
</dbReference>
<dbReference type="EMBL" id="JBHUNE010000006">
    <property type="protein sequence ID" value="MFD2758420.1"/>
    <property type="molecule type" value="Genomic_DNA"/>
</dbReference>
<evidence type="ECO:0000256" key="1">
    <source>
        <dbReference type="ARBA" id="ARBA00009922"/>
    </source>
</evidence>
<dbReference type="PROSITE" id="PS51217">
    <property type="entry name" value="UVRD_HELICASE_CTER"/>
    <property type="match status" value="1"/>
</dbReference>
<evidence type="ECO:0000256" key="3">
    <source>
        <dbReference type="ARBA" id="ARBA00022741"/>
    </source>
</evidence>
<keyword evidence="11" id="KW-0413">Isomerase</keyword>
<feature type="domain" description="UvrD-like helicase C-terminal" evidence="17">
    <location>
        <begin position="350"/>
        <end position="664"/>
    </location>
</feature>
<keyword evidence="19" id="KW-1185">Reference proteome</keyword>
<dbReference type="Pfam" id="PF13361">
    <property type="entry name" value="UvrD_C"/>
    <property type="match status" value="1"/>
</dbReference>
<evidence type="ECO:0000256" key="2">
    <source>
        <dbReference type="ARBA" id="ARBA00022722"/>
    </source>
</evidence>
<dbReference type="RefSeq" id="WP_019619368.1">
    <property type="nucleotide sequence ID" value="NZ_JBHUNE010000006.1"/>
</dbReference>
<dbReference type="Gene3D" id="1.10.486.10">
    <property type="entry name" value="PCRA, domain 4"/>
    <property type="match status" value="1"/>
</dbReference>
<evidence type="ECO:0000256" key="14">
    <source>
        <dbReference type="ARBA" id="ARBA00048988"/>
    </source>
</evidence>
<keyword evidence="6 15" id="KW-0347">Helicase</keyword>
<evidence type="ECO:0000256" key="4">
    <source>
        <dbReference type="ARBA" id="ARBA00022763"/>
    </source>
</evidence>
<comment type="caution">
    <text evidence="18">The sequence shown here is derived from an EMBL/GenBank/DDBJ whole genome shotgun (WGS) entry which is preliminary data.</text>
</comment>
<comment type="similarity">
    <text evidence="1">Belongs to the helicase family. UvrD subfamily.</text>
</comment>
<dbReference type="InterPro" id="IPR013986">
    <property type="entry name" value="DExx_box_DNA_helicase_dom_sf"/>
</dbReference>
<dbReference type="Gene3D" id="1.10.10.160">
    <property type="match status" value="1"/>
</dbReference>
<dbReference type="InterPro" id="IPR027417">
    <property type="entry name" value="P-loop_NTPase"/>
</dbReference>
<comment type="catalytic activity">
    <reaction evidence="14">
        <text>ATP + H2O = ADP + phosphate + H(+)</text>
        <dbReference type="Rhea" id="RHEA:13065"/>
        <dbReference type="ChEBI" id="CHEBI:15377"/>
        <dbReference type="ChEBI" id="CHEBI:15378"/>
        <dbReference type="ChEBI" id="CHEBI:30616"/>
        <dbReference type="ChEBI" id="CHEBI:43474"/>
        <dbReference type="ChEBI" id="CHEBI:456216"/>
        <dbReference type="EC" id="5.6.2.4"/>
    </reaction>
</comment>
<dbReference type="Gene3D" id="3.90.320.10">
    <property type="match status" value="1"/>
</dbReference>
<keyword evidence="10" id="KW-0234">DNA repair</keyword>
<keyword evidence="2" id="KW-0540">Nuclease</keyword>
<reference evidence="19" key="1">
    <citation type="journal article" date="2019" name="Int. J. Syst. Evol. Microbiol.">
        <title>The Global Catalogue of Microorganisms (GCM) 10K type strain sequencing project: providing services to taxonomists for standard genome sequencing and annotation.</title>
        <authorList>
            <consortium name="The Broad Institute Genomics Platform"/>
            <consortium name="The Broad Institute Genome Sequencing Center for Infectious Disease"/>
            <person name="Wu L."/>
            <person name="Ma J."/>
        </authorList>
    </citation>
    <scope>NUCLEOTIDE SEQUENCE [LARGE SCALE GENOMIC DNA]</scope>
    <source>
        <strain evidence="19">TISTR 1514</strain>
    </source>
</reference>
<evidence type="ECO:0000259" key="17">
    <source>
        <dbReference type="PROSITE" id="PS51217"/>
    </source>
</evidence>
<comment type="catalytic activity">
    <reaction evidence="12">
        <text>Couples ATP hydrolysis with the unwinding of duplex DNA by translocating in the 3'-5' direction.</text>
        <dbReference type="EC" id="5.6.2.4"/>
    </reaction>
</comment>
<feature type="binding site" evidence="15">
    <location>
        <begin position="41"/>
        <end position="48"/>
    </location>
    <ligand>
        <name>ATP</name>
        <dbReference type="ChEBI" id="CHEBI:30616"/>
    </ligand>
</feature>
<organism evidence="18 19">
    <name type="scientific">Gulosibacter faecalis</name>
    <dbReference type="NCBI Taxonomy" id="272240"/>
    <lineage>
        <taxon>Bacteria</taxon>
        <taxon>Bacillati</taxon>
        <taxon>Actinomycetota</taxon>
        <taxon>Actinomycetes</taxon>
        <taxon>Micrococcales</taxon>
        <taxon>Microbacteriaceae</taxon>
        <taxon>Gulosibacter</taxon>
    </lineage>
</organism>
<evidence type="ECO:0000256" key="10">
    <source>
        <dbReference type="ARBA" id="ARBA00023204"/>
    </source>
</evidence>
<keyword evidence="9" id="KW-0238">DNA-binding</keyword>
<keyword evidence="4" id="KW-0227">DNA damage</keyword>
<dbReference type="Proteomes" id="UP001597492">
    <property type="component" value="Unassembled WGS sequence"/>
</dbReference>
<evidence type="ECO:0000256" key="8">
    <source>
        <dbReference type="ARBA" id="ARBA00022840"/>
    </source>
</evidence>
<dbReference type="PANTHER" id="PTHR11070:SF55">
    <property type="entry name" value="DNA 3'-5' HELICASE"/>
    <property type="match status" value="1"/>
</dbReference>
<proteinExistence type="inferred from homology"/>
<evidence type="ECO:0000256" key="6">
    <source>
        <dbReference type="ARBA" id="ARBA00022806"/>
    </source>
</evidence>
<dbReference type="PROSITE" id="PS51198">
    <property type="entry name" value="UVRD_HELICASE_ATP_BIND"/>
    <property type="match status" value="1"/>
</dbReference>
<dbReference type="InterPro" id="IPR038726">
    <property type="entry name" value="PDDEXK_AddAB-type"/>
</dbReference>
<dbReference type="InterPro" id="IPR014017">
    <property type="entry name" value="DNA_helicase_UvrD-like_C"/>
</dbReference>
<dbReference type="GO" id="GO:0004386">
    <property type="term" value="F:helicase activity"/>
    <property type="evidence" value="ECO:0007669"/>
    <property type="project" value="UniProtKB-KW"/>
</dbReference>
<accession>A0ABW5UYW6</accession>
<protein>
    <recommendedName>
        <fullName evidence="13">DNA 3'-5' helicase</fullName>
        <ecNumber evidence="13">5.6.2.4</ecNumber>
    </recommendedName>
</protein>
<dbReference type="PANTHER" id="PTHR11070">
    <property type="entry name" value="UVRD / RECB / PCRA DNA HELICASE FAMILY MEMBER"/>
    <property type="match status" value="1"/>
</dbReference>
<dbReference type="InterPro" id="IPR014016">
    <property type="entry name" value="UvrD-like_ATP-bd"/>
</dbReference>
<gene>
    <name evidence="18" type="ORF">ACFSW7_08510</name>
</gene>
<dbReference type="EC" id="5.6.2.4" evidence="13"/>
<evidence type="ECO:0000256" key="5">
    <source>
        <dbReference type="ARBA" id="ARBA00022801"/>
    </source>
</evidence>
<dbReference type="InterPro" id="IPR000212">
    <property type="entry name" value="DNA_helicase_UvrD/REP"/>
</dbReference>
<evidence type="ECO:0000256" key="9">
    <source>
        <dbReference type="ARBA" id="ARBA00023125"/>
    </source>
</evidence>
<dbReference type="Gene3D" id="3.40.50.300">
    <property type="entry name" value="P-loop containing nucleotide triphosphate hydrolases"/>
    <property type="match status" value="2"/>
</dbReference>
<dbReference type="SUPFAM" id="SSF52540">
    <property type="entry name" value="P-loop containing nucleoside triphosphate hydrolases"/>
    <property type="match status" value="1"/>
</dbReference>
<feature type="domain" description="UvrD-like helicase ATP-binding" evidence="16">
    <location>
        <begin position="20"/>
        <end position="349"/>
    </location>
</feature>
<dbReference type="CDD" id="cd17932">
    <property type="entry name" value="DEXQc_UvrD"/>
    <property type="match status" value="1"/>
</dbReference>
<evidence type="ECO:0000313" key="19">
    <source>
        <dbReference type="Proteomes" id="UP001597492"/>
    </source>
</evidence>
<evidence type="ECO:0000256" key="13">
    <source>
        <dbReference type="ARBA" id="ARBA00034808"/>
    </source>
</evidence>
<sequence>MTLTFAELAELTTEPGKPVYPITEEQQAIVDAPLAPALVTAGAGSGKTHTMMLRILWLVANRGIAPSQILGLTFTRKAAGELRERVEQGLERLRRAGRIDVDEFNLPQVSTYNSYASGIYQQYALLVGREPDAMLLDEPSAFSLMRQVVLDSDEPALGRLDTTSVASIARGALGITRAMRENGRTLADVEAHAEEVLGQMRELGGSDFELFTKELREKNVRPDRFERLVLSARLGEEYQRRKRELGYVEFSDQVAYAAQIVSLDEGIAAEVRGELQQVILDEYQDTSVGQTTLFADLFRGRAVMAVGDPKQSIYAWRGASAANMKRFPYDFARGGDCGAYTLTTSWRNDRAVLELANTIAGNLPAGERGAQLVASPSADKGDVAVRHLLTDADEAAAVAEWFKGHLAANPEATGAILVRTRRPMSMFAEALRAADVPHQIIGLGGLLRTPEIVDLTALLRAAADEYAGNEVLRLLFGARFELGLADIDALTGLAKKLSRRGADSKELADAERAAMRADLRDGETGVSLAEALEFVRTARDATVESWASTLTAEGRARLREAAQLLHEVRSRMDLPLVDWVTQTIELSRLADEATANPRLLAGRANLDAFVNAIADYASSVPSSDIHEFLDWLELTFAENQLSEFAPTPPKRGVVQLTTIHSSKGLEWDHVAVVQLANGKLPNSDGKHSLISSGELPNALREDRDDLPHFPLEKIETLDDLKAQFKLTVDDDTDTSLDESKASYSTQRMLQLVREDRRLAYVAFTRAKHGLLLTSSRWQQGKSRPLTPSPFLLELRPSIELEHTERDAAWATIDGAPVVFTSALDSDDLKELNKQLSANPLAGEAEVRAWPAPPMRADHLAQLHELAAAVELARGDDAATSKYDELTTMLLAERERDERGPALQLPRRFGASLLHDLFDDPAAIAQNAARPMPQRPYRATLVGNLFHSWVEGLYREVAGGGAALEGADFDDPDFADAQLTQLGDDDRQQLEQLQATFLASRFTADGRRPDAVELPVDTPLGEYTIVNKIDAVYVEPDGTVEIVDWKTGRAPTTDDERAGRELQLMSYAHAYSAAYDVPLERIRATLYYVAHDREISVREVLGADALLQRLRAAEGSLTAP</sequence>
<evidence type="ECO:0000256" key="11">
    <source>
        <dbReference type="ARBA" id="ARBA00023235"/>
    </source>
</evidence>
<name>A0ABW5UYW6_9MICO</name>
<dbReference type="Pfam" id="PF12705">
    <property type="entry name" value="PDDEXK_1"/>
    <property type="match status" value="1"/>
</dbReference>
<evidence type="ECO:0000256" key="15">
    <source>
        <dbReference type="PROSITE-ProRule" id="PRU00560"/>
    </source>
</evidence>
<evidence type="ECO:0000313" key="18">
    <source>
        <dbReference type="EMBL" id="MFD2758420.1"/>
    </source>
</evidence>
<keyword evidence="7" id="KW-0269">Exonuclease</keyword>
<evidence type="ECO:0000256" key="7">
    <source>
        <dbReference type="ARBA" id="ARBA00022839"/>
    </source>
</evidence>
<keyword evidence="8 15" id="KW-0067">ATP-binding</keyword>
<dbReference type="Pfam" id="PF00580">
    <property type="entry name" value="UvrD-helicase"/>
    <property type="match status" value="1"/>
</dbReference>
<keyword evidence="3 15" id="KW-0547">Nucleotide-binding</keyword>